<proteinExistence type="inferred from homology"/>
<gene>
    <name evidence="2" type="ORF">RFI_19646</name>
</gene>
<dbReference type="Proteomes" id="UP000023152">
    <property type="component" value="Unassembled WGS sequence"/>
</dbReference>
<dbReference type="AlphaFoldDB" id="X6MUK8"/>
<dbReference type="InterPro" id="IPR029417">
    <property type="entry name" value="FAM227"/>
</dbReference>
<protein>
    <submittedName>
        <fullName evidence="2">Uncharacterized protein</fullName>
    </submittedName>
</protein>
<evidence type="ECO:0000313" key="3">
    <source>
        <dbReference type="Proteomes" id="UP000023152"/>
    </source>
</evidence>
<name>X6MUK8_RETFI</name>
<accession>X6MUK8</accession>
<evidence type="ECO:0000313" key="2">
    <source>
        <dbReference type="EMBL" id="ETO17673.1"/>
    </source>
</evidence>
<organism evidence="2 3">
    <name type="scientific">Reticulomyxa filosa</name>
    <dbReference type="NCBI Taxonomy" id="46433"/>
    <lineage>
        <taxon>Eukaryota</taxon>
        <taxon>Sar</taxon>
        <taxon>Rhizaria</taxon>
        <taxon>Retaria</taxon>
        <taxon>Foraminifera</taxon>
        <taxon>Monothalamids</taxon>
        <taxon>Reticulomyxidae</taxon>
        <taxon>Reticulomyxa</taxon>
    </lineage>
</organism>
<evidence type="ECO:0000256" key="1">
    <source>
        <dbReference type="ARBA" id="ARBA00008666"/>
    </source>
</evidence>
<dbReference type="OrthoDB" id="73353at2759"/>
<dbReference type="EMBL" id="ASPP01016201">
    <property type="protein sequence ID" value="ETO17673.1"/>
    <property type="molecule type" value="Genomic_DNA"/>
</dbReference>
<sequence length="139" mass="16941">MWSQVPQVHHKRANRLWSVYHAIKVQSSPANCRHCKLRMKNCQRRWTQQFNPFPAESMKWKCLPKFWKHTNLKIARKKNLYTRVVHTKQSIDLISDGFWWFVIQEFHEQFKDKANTIFNRMSNSFVALFWSVPIEDKDF</sequence>
<comment type="caution">
    <text evidence="2">The sequence shown here is derived from an EMBL/GenBank/DDBJ whole genome shotgun (WGS) entry which is preliminary data.</text>
</comment>
<comment type="similarity">
    <text evidence="1">Belongs to the FAM227 family.</text>
</comment>
<feature type="non-terminal residue" evidence="2">
    <location>
        <position position="139"/>
    </location>
</feature>
<keyword evidence="3" id="KW-1185">Reference proteome</keyword>
<dbReference type="Pfam" id="PF14922">
    <property type="entry name" value="FWWh"/>
    <property type="match status" value="1"/>
</dbReference>
<reference evidence="2 3" key="1">
    <citation type="journal article" date="2013" name="Curr. Biol.">
        <title>The Genome of the Foraminiferan Reticulomyxa filosa.</title>
        <authorList>
            <person name="Glockner G."/>
            <person name="Hulsmann N."/>
            <person name="Schleicher M."/>
            <person name="Noegel A.A."/>
            <person name="Eichinger L."/>
            <person name="Gallinger C."/>
            <person name="Pawlowski J."/>
            <person name="Sierra R."/>
            <person name="Euteneuer U."/>
            <person name="Pillet L."/>
            <person name="Moustafa A."/>
            <person name="Platzer M."/>
            <person name="Groth M."/>
            <person name="Szafranski K."/>
            <person name="Schliwa M."/>
        </authorList>
    </citation>
    <scope>NUCLEOTIDE SEQUENCE [LARGE SCALE GENOMIC DNA]</scope>
</reference>